<evidence type="ECO:0000259" key="2">
    <source>
        <dbReference type="Pfam" id="PF07885"/>
    </source>
</evidence>
<reference evidence="4" key="1">
    <citation type="submission" date="2016-11" db="EMBL/GenBank/DDBJ databases">
        <authorList>
            <person name="Sisinthy S."/>
            <person name="Ara S."/>
            <person name="Gundlapally S.R."/>
        </authorList>
    </citation>
    <scope>NUCLEOTIDE SEQUENCE [LARGE SCALE GENOMIC DNA]</scope>
    <source>
        <strain evidence="4">V1-41</strain>
    </source>
</reference>
<keyword evidence="1" id="KW-1133">Transmembrane helix</keyword>
<dbReference type="PANTHER" id="PTHR43833:SF9">
    <property type="entry name" value="POTASSIUM CHANNEL PROTEIN YUGO-RELATED"/>
    <property type="match status" value="1"/>
</dbReference>
<evidence type="ECO:0000313" key="3">
    <source>
        <dbReference type="EMBL" id="PPL17282.1"/>
    </source>
</evidence>
<feature type="domain" description="Potassium channel" evidence="2">
    <location>
        <begin position="30"/>
        <end position="103"/>
    </location>
</feature>
<accession>A0A2P5TNX7</accession>
<comment type="caution">
    <text evidence="3">The sequence shown here is derived from an EMBL/GenBank/DDBJ whole genome shotgun (WGS) entry which is preliminary data.</text>
</comment>
<dbReference type="Pfam" id="PF07885">
    <property type="entry name" value="Ion_trans_2"/>
    <property type="match status" value="1"/>
</dbReference>
<dbReference type="PANTHER" id="PTHR43833">
    <property type="entry name" value="POTASSIUM CHANNEL PROTEIN 2-RELATED-RELATED"/>
    <property type="match status" value="1"/>
</dbReference>
<evidence type="ECO:0000313" key="4">
    <source>
        <dbReference type="Proteomes" id="UP000242231"/>
    </source>
</evidence>
<dbReference type="AlphaFoldDB" id="A0A2P5TNX7"/>
<feature type="transmembrane region" description="Helical" evidence="1">
    <location>
        <begin position="20"/>
        <end position="40"/>
    </location>
</feature>
<dbReference type="InterPro" id="IPR013099">
    <property type="entry name" value="K_chnl_dom"/>
</dbReference>
<keyword evidence="4" id="KW-1185">Reference proteome</keyword>
<keyword evidence="1" id="KW-0472">Membrane</keyword>
<organism evidence="3 4">
    <name type="scientific">Oceanisphaera arctica</name>
    <dbReference type="NCBI Taxonomy" id="641510"/>
    <lineage>
        <taxon>Bacteria</taxon>
        <taxon>Pseudomonadati</taxon>
        <taxon>Pseudomonadota</taxon>
        <taxon>Gammaproteobacteria</taxon>
        <taxon>Aeromonadales</taxon>
        <taxon>Aeromonadaceae</taxon>
        <taxon>Oceanisphaera</taxon>
    </lineage>
</organism>
<dbReference type="Gene3D" id="1.10.287.70">
    <property type="match status" value="1"/>
</dbReference>
<keyword evidence="1" id="KW-0812">Transmembrane</keyword>
<dbReference type="InterPro" id="IPR050721">
    <property type="entry name" value="Trk_Ktr_HKT_K-transport"/>
</dbReference>
<dbReference type="Gene3D" id="3.40.50.720">
    <property type="entry name" value="NAD(P)-binding Rossmann-like Domain"/>
    <property type="match status" value="1"/>
</dbReference>
<gene>
    <name evidence="3" type="ORF">UN63_05815</name>
</gene>
<proteinExistence type="predicted"/>
<sequence length="350" mass="38558">MNMFHLLTRLLYRLTRRLSWQNLLVLLLLQAGGSWLLLVLAGEQELTEPSVFFYYNAVVISTVGFGDYSPVTEAGRWAVALFQIPFGLLVFGSFIGKLTQTLVAWVRRGMSGKADYSHCSGHTLLFGWNGAQTERIVDLLLADSASHAQEILLCVTQDMEHPFPEKPAVKFARLHSFTNPDELARVGLASATRVLVDGEDDDQTLTTSLALSAKAAPDAHLCAWFTEASKAELLRLHCPNVEVSSSKEAEILVRSLQDPGASLIQEQIFSTLLGPTLYRIQVPQSAEELVYGDLLSIFKQEHNATLLGISSQASGQDIELNPVGGTRVSGGSFLYYICPERLQSTQISWE</sequence>
<evidence type="ECO:0000256" key="1">
    <source>
        <dbReference type="SAM" id="Phobius"/>
    </source>
</evidence>
<dbReference type="SUPFAM" id="SSF81324">
    <property type="entry name" value="Voltage-gated potassium channels"/>
    <property type="match status" value="1"/>
</dbReference>
<dbReference type="EMBL" id="MPZM01000008">
    <property type="protein sequence ID" value="PPL17282.1"/>
    <property type="molecule type" value="Genomic_DNA"/>
</dbReference>
<feature type="transmembrane region" description="Helical" evidence="1">
    <location>
        <begin position="52"/>
        <end position="71"/>
    </location>
</feature>
<feature type="transmembrane region" description="Helical" evidence="1">
    <location>
        <begin position="77"/>
        <end position="98"/>
    </location>
</feature>
<dbReference type="Proteomes" id="UP000242231">
    <property type="component" value="Unassembled WGS sequence"/>
</dbReference>
<protein>
    <recommendedName>
        <fullName evidence="2">Potassium channel domain-containing protein</fullName>
    </recommendedName>
</protein>
<name>A0A2P5TNX7_9GAMM</name>